<keyword evidence="2" id="KW-1185">Reference proteome</keyword>
<organism evidence="1 2">
    <name type="scientific">Echinicola pacifica</name>
    <dbReference type="NCBI Taxonomy" id="346377"/>
    <lineage>
        <taxon>Bacteria</taxon>
        <taxon>Pseudomonadati</taxon>
        <taxon>Bacteroidota</taxon>
        <taxon>Cytophagia</taxon>
        <taxon>Cytophagales</taxon>
        <taxon>Cyclobacteriaceae</taxon>
        <taxon>Echinicola</taxon>
    </lineage>
</organism>
<accession>A0A918Q1S0</accession>
<dbReference type="Proteomes" id="UP000619457">
    <property type="component" value="Unassembled WGS sequence"/>
</dbReference>
<dbReference type="AlphaFoldDB" id="A0A918Q1S0"/>
<proteinExistence type="predicted"/>
<dbReference type="RefSeq" id="WP_157492812.1">
    <property type="nucleotide sequence ID" value="NZ_BMWX01000004.1"/>
</dbReference>
<dbReference type="PANTHER" id="PTHR36454">
    <property type="entry name" value="LMO2823 PROTEIN"/>
    <property type="match status" value="1"/>
</dbReference>
<sequence length="342" mass="38698">MPKLFPFRATLPLAKADVFPLNNQPSLYIYYQLFGNNQCQKGFVALIDPLDSSCILQHEATFPDHVQSTIASLEKVNTQIQPTFGLYDDPSQLLEPIMDEIIQQKPHEWTDPKGVIHQLKPLTDPSKISLFQEVLSERKILLADGHHRLAASKHLSTHQAKSSSDHKSYHMMYLVNAFPRLKDIKPFHKMYKMNPENREGLWAELKASFNLSLLPSGPSLADLPKEGFYLLWGKEIYSLGYKAHSSEFPVVSTLLQIDKVIEGLKPSIINYAYTEDEVEFYDQLDNGQFDFGILFPALPLEEIISSSENGIILPPKSTNFYPKPAENSLHFALDGGLVANRN</sequence>
<name>A0A918Q1S0_9BACT</name>
<dbReference type="PANTHER" id="PTHR36454:SF1">
    <property type="entry name" value="DUF1015 DOMAIN-CONTAINING PROTEIN"/>
    <property type="match status" value="1"/>
</dbReference>
<gene>
    <name evidence="1" type="ORF">GCM10007049_23700</name>
</gene>
<dbReference type="Pfam" id="PF06245">
    <property type="entry name" value="DUF1015"/>
    <property type="match status" value="1"/>
</dbReference>
<dbReference type="EMBL" id="BMWX01000004">
    <property type="protein sequence ID" value="GGZ30289.1"/>
    <property type="molecule type" value="Genomic_DNA"/>
</dbReference>
<protein>
    <recommendedName>
        <fullName evidence="3">DUF1015 domain-containing protein</fullName>
    </recommendedName>
</protein>
<evidence type="ECO:0000313" key="1">
    <source>
        <dbReference type="EMBL" id="GGZ30289.1"/>
    </source>
</evidence>
<dbReference type="InterPro" id="IPR008323">
    <property type="entry name" value="UCP033563"/>
</dbReference>
<evidence type="ECO:0008006" key="3">
    <source>
        <dbReference type="Google" id="ProtNLM"/>
    </source>
</evidence>
<reference evidence="1" key="1">
    <citation type="journal article" date="2014" name="Int. J. Syst. Evol. Microbiol.">
        <title>Complete genome sequence of Corynebacterium casei LMG S-19264T (=DSM 44701T), isolated from a smear-ripened cheese.</title>
        <authorList>
            <consortium name="US DOE Joint Genome Institute (JGI-PGF)"/>
            <person name="Walter F."/>
            <person name="Albersmeier A."/>
            <person name="Kalinowski J."/>
            <person name="Ruckert C."/>
        </authorList>
    </citation>
    <scope>NUCLEOTIDE SEQUENCE</scope>
    <source>
        <strain evidence="1">KCTC 12368</strain>
    </source>
</reference>
<reference evidence="1" key="2">
    <citation type="submission" date="2020-09" db="EMBL/GenBank/DDBJ databases">
        <authorList>
            <person name="Sun Q."/>
            <person name="Kim S."/>
        </authorList>
    </citation>
    <scope>NUCLEOTIDE SEQUENCE</scope>
    <source>
        <strain evidence="1">KCTC 12368</strain>
    </source>
</reference>
<evidence type="ECO:0000313" key="2">
    <source>
        <dbReference type="Proteomes" id="UP000619457"/>
    </source>
</evidence>
<comment type="caution">
    <text evidence="1">The sequence shown here is derived from an EMBL/GenBank/DDBJ whole genome shotgun (WGS) entry which is preliminary data.</text>
</comment>